<dbReference type="PANTHER" id="PTHR30061:SF50">
    <property type="entry name" value="MALTOSE_MALTODEXTRIN-BINDING PERIPLASMIC PROTEIN"/>
    <property type="match status" value="1"/>
</dbReference>
<evidence type="ECO:0000313" key="6">
    <source>
        <dbReference type="Proteomes" id="UP001333102"/>
    </source>
</evidence>
<evidence type="ECO:0000256" key="4">
    <source>
        <dbReference type="SAM" id="SignalP"/>
    </source>
</evidence>
<sequence>MNPSRYQATVLTVCLVSLALVGSLATLAAAAPVTLRFQSWRLADPVSGPLYMKWIAEYQQLHPNVRIEPEPVPHAQRLEKFIAQVLAGDPPDVVGLTTGDVVQFAALGQVENLDRFYQAEGPEFIRSFTPVTLALSEHEGSYYALSHEVVTTDGMWYNVDLLAKAGLDPEEALSTWDAFVAASKKLTGAGTYAMALRGKDTTGSMANLWSFLSQLSGPLVTEDDIRKNLDSPGALKVFKEYVELYTVHKVTPNPLDIDFTAMSTLFAQGRTAFMHNGSWMKPIIEQQNPAMKGRFLPYSIPTFAGGNRIALADGMAFMIGKGSRHASEAWEFMKFMVSRKKQMENLEVAGFLPSLTELAGADRILNDPYLAVFARELAERGVPRPRTAKLNEIWTEVQQAFQAVLLGQKTPEEALRSAANRIRSDILRP</sequence>
<organism evidence="5 6">
    <name type="scientific">Geochorda subterranea</name>
    <dbReference type="NCBI Taxonomy" id="3109564"/>
    <lineage>
        <taxon>Bacteria</taxon>
        <taxon>Bacillati</taxon>
        <taxon>Bacillota</taxon>
        <taxon>Limnochordia</taxon>
        <taxon>Limnochordales</taxon>
        <taxon>Geochordaceae</taxon>
        <taxon>Geochorda</taxon>
    </lineage>
</organism>
<feature type="signal peptide" evidence="4">
    <location>
        <begin position="1"/>
        <end position="30"/>
    </location>
</feature>
<keyword evidence="2" id="KW-0813">Transport</keyword>
<accession>A0ABZ1BMG2</accession>
<name>A0ABZ1BMG2_9FIRM</name>
<keyword evidence="3 4" id="KW-0732">Signal</keyword>
<dbReference type="Pfam" id="PF01547">
    <property type="entry name" value="SBP_bac_1"/>
    <property type="match status" value="1"/>
</dbReference>
<evidence type="ECO:0000256" key="3">
    <source>
        <dbReference type="ARBA" id="ARBA00022729"/>
    </source>
</evidence>
<proteinExistence type="inferred from homology"/>
<dbReference type="CDD" id="cd13585">
    <property type="entry name" value="PBP2_TMBP_like"/>
    <property type="match status" value="1"/>
</dbReference>
<dbReference type="SUPFAM" id="SSF53850">
    <property type="entry name" value="Periplasmic binding protein-like II"/>
    <property type="match status" value="1"/>
</dbReference>
<evidence type="ECO:0000313" key="5">
    <source>
        <dbReference type="EMBL" id="WRP13651.1"/>
    </source>
</evidence>
<protein>
    <submittedName>
        <fullName evidence="5">Sugar ABC transporter substrate-binding protein</fullName>
    </submittedName>
</protein>
<dbReference type="InterPro" id="IPR006059">
    <property type="entry name" value="SBP"/>
</dbReference>
<comment type="similarity">
    <text evidence="1">Belongs to the bacterial solute-binding protein 1 family.</text>
</comment>
<keyword evidence="6" id="KW-1185">Reference proteome</keyword>
<evidence type="ECO:0000256" key="2">
    <source>
        <dbReference type="ARBA" id="ARBA00022448"/>
    </source>
</evidence>
<dbReference type="Gene3D" id="3.40.190.10">
    <property type="entry name" value="Periplasmic binding protein-like II"/>
    <property type="match status" value="1"/>
</dbReference>
<gene>
    <name evidence="5" type="ORF">VLY81_09345</name>
</gene>
<dbReference type="PANTHER" id="PTHR30061">
    <property type="entry name" value="MALTOSE-BINDING PERIPLASMIC PROTEIN"/>
    <property type="match status" value="1"/>
</dbReference>
<dbReference type="Proteomes" id="UP001333102">
    <property type="component" value="Chromosome"/>
</dbReference>
<reference evidence="6" key="1">
    <citation type="submission" date="2023-12" db="EMBL/GenBank/DDBJ databases">
        <title>Novel isolates from deep terrestrial aquifers shed light on the physiology and ecology of the class Limnochordia.</title>
        <authorList>
            <person name="Karnachuk O.V."/>
            <person name="Lukina A.P."/>
            <person name="Avakyan M.R."/>
            <person name="Kadnikov V."/>
            <person name="Begmatov S."/>
            <person name="Beletsky A.V."/>
            <person name="Mardanov A.V."/>
            <person name="Ravin N.V."/>
        </authorList>
    </citation>
    <scope>NUCLEOTIDE SEQUENCE [LARGE SCALE GENOMIC DNA]</scope>
    <source>
        <strain evidence="6">LN</strain>
    </source>
</reference>
<evidence type="ECO:0000256" key="1">
    <source>
        <dbReference type="ARBA" id="ARBA00008520"/>
    </source>
</evidence>
<dbReference type="EMBL" id="CP141614">
    <property type="protein sequence ID" value="WRP13651.1"/>
    <property type="molecule type" value="Genomic_DNA"/>
</dbReference>
<feature type="chain" id="PRO_5045702511" evidence="4">
    <location>
        <begin position="31"/>
        <end position="429"/>
    </location>
</feature>
<dbReference type="RefSeq" id="WP_324667896.1">
    <property type="nucleotide sequence ID" value="NZ_CP141614.1"/>
</dbReference>